<evidence type="ECO:0000313" key="1">
    <source>
        <dbReference type="EMBL" id="MDT0379884.1"/>
    </source>
</evidence>
<reference evidence="2" key="1">
    <citation type="submission" date="2023-07" db="EMBL/GenBank/DDBJ databases">
        <title>30 novel species of actinomycetes from the DSMZ collection.</title>
        <authorList>
            <person name="Nouioui I."/>
        </authorList>
    </citation>
    <scope>NUCLEOTIDE SEQUENCE [LARGE SCALE GENOMIC DNA]</scope>
    <source>
        <strain evidence="2">DSM 42041</strain>
    </source>
</reference>
<gene>
    <name evidence="1" type="ORF">RM572_14050</name>
</gene>
<evidence type="ECO:0000313" key="2">
    <source>
        <dbReference type="Proteomes" id="UP001183414"/>
    </source>
</evidence>
<organism evidence="1 2">
    <name type="scientific">Streptomyces hazeniae</name>
    <dbReference type="NCBI Taxonomy" id="3075538"/>
    <lineage>
        <taxon>Bacteria</taxon>
        <taxon>Bacillati</taxon>
        <taxon>Actinomycetota</taxon>
        <taxon>Actinomycetes</taxon>
        <taxon>Kitasatosporales</taxon>
        <taxon>Streptomycetaceae</taxon>
        <taxon>Streptomyces</taxon>
    </lineage>
</organism>
<dbReference type="EMBL" id="JAVREQ010000011">
    <property type="protein sequence ID" value="MDT0379884.1"/>
    <property type="molecule type" value="Genomic_DNA"/>
</dbReference>
<accession>A0ABU2NSC6</accession>
<keyword evidence="2" id="KW-1185">Reference proteome</keyword>
<name>A0ABU2NSC6_9ACTN</name>
<comment type="caution">
    <text evidence="1">The sequence shown here is derived from an EMBL/GenBank/DDBJ whole genome shotgun (WGS) entry which is preliminary data.</text>
</comment>
<protein>
    <submittedName>
        <fullName evidence="1">Uncharacterized protein</fullName>
    </submittedName>
</protein>
<dbReference type="RefSeq" id="WP_158687288.1">
    <property type="nucleotide sequence ID" value="NZ_JAVREQ010000011.1"/>
</dbReference>
<sequence length="68" mass="7290">MVAEFGDSEKLPRAAVHLVECAMAVVELLPKGDDVETAREALSAARAAVHTATCVVRSVHDDGRRTPY</sequence>
<proteinExistence type="predicted"/>
<dbReference type="Proteomes" id="UP001183414">
    <property type="component" value="Unassembled WGS sequence"/>
</dbReference>